<dbReference type="AlphaFoldDB" id="A0A445DQJ6"/>
<comment type="caution">
    <text evidence="1">The sequence shown here is derived from an EMBL/GenBank/DDBJ whole genome shotgun (WGS) entry which is preliminary data.</text>
</comment>
<protein>
    <submittedName>
        <fullName evidence="1">Uncharacterized protein</fullName>
    </submittedName>
</protein>
<organism evidence="1 2">
    <name type="scientific">Arachis hypogaea</name>
    <name type="common">Peanut</name>
    <dbReference type="NCBI Taxonomy" id="3818"/>
    <lineage>
        <taxon>Eukaryota</taxon>
        <taxon>Viridiplantae</taxon>
        <taxon>Streptophyta</taxon>
        <taxon>Embryophyta</taxon>
        <taxon>Tracheophyta</taxon>
        <taxon>Spermatophyta</taxon>
        <taxon>Magnoliopsida</taxon>
        <taxon>eudicotyledons</taxon>
        <taxon>Gunneridae</taxon>
        <taxon>Pentapetalae</taxon>
        <taxon>rosids</taxon>
        <taxon>fabids</taxon>
        <taxon>Fabales</taxon>
        <taxon>Fabaceae</taxon>
        <taxon>Papilionoideae</taxon>
        <taxon>50 kb inversion clade</taxon>
        <taxon>dalbergioids sensu lato</taxon>
        <taxon>Dalbergieae</taxon>
        <taxon>Pterocarpus clade</taxon>
        <taxon>Arachis</taxon>
    </lineage>
</organism>
<accession>A0A445DQJ6</accession>
<dbReference type="Proteomes" id="UP000289738">
    <property type="component" value="Chromosome A03"/>
</dbReference>
<evidence type="ECO:0000313" key="1">
    <source>
        <dbReference type="EMBL" id="RYR65455.1"/>
    </source>
</evidence>
<evidence type="ECO:0000313" key="2">
    <source>
        <dbReference type="Proteomes" id="UP000289738"/>
    </source>
</evidence>
<reference evidence="1 2" key="1">
    <citation type="submission" date="2019-01" db="EMBL/GenBank/DDBJ databases">
        <title>Sequencing of cultivated peanut Arachis hypogaea provides insights into genome evolution and oil improvement.</title>
        <authorList>
            <person name="Chen X."/>
        </authorList>
    </citation>
    <scope>NUCLEOTIDE SEQUENCE [LARGE SCALE GENOMIC DNA]</scope>
    <source>
        <strain evidence="2">cv. Fuhuasheng</strain>
        <tissue evidence="1">Leaves</tissue>
    </source>
</reference>
<dbReference type="EMBL" id="SDMP01000003">
    <property type="protein sequence ID" value="RYR65455.1"/>
    <property type="molecule type" value="Genomic_DNA"/>
</dbReference>
<sequence length="37" mass="4205">MVNAFLLPGATRLSCDHKRAPLPFCTNGLFYLYVYVL</sequence>
<gene>
    <name evidence="1" type="ORF">Ahy_A03g011393</name>
</gene>
<proteinExistence type="predicted"/>
<keyword evidence="2" id="KW-1185">Reference proteome</keyword>
<name>A0A445DQJ6_ARAHY</name>